<name>A0A9Q0LHK2_ANAIG</name>
<evidence type="ECO:0000256" key="3">
    <source>
        <dbReference type="ARBA" id="ARBA00022840"/>
    </source>
</evidence>
<proteinExistence type="inferred from homology"/>
<dbReference type="AlphaFoldDB" id="A0A9Q0LHK2"/>
<dbReference type="SUPFAM" id="SSF52540">
    <property type="entry name" value="P-loop containing nucleoside triphosphate hydrolases"/>
    <property type="match status" value="2"/>
</dbReference>
<protein>
    <submittedName>
        <fullName evidence="6">Atpase</fullName>
    </submittedName>
</protein>
<keyword evidence="3" id="KW-0067">ATP-binding</keyword>
<dbReference type="PROSITE" id="PS00675">
    <property type="entry name" value="SIGMA54_INTERACT_1"/>
    <property type="match status" value="1"/>
</dbReference>
<evidence type="ECO:0000259" key="5">
    <source>
        <dbReference type="SMART" id="SM00382"/>
    </source>
</evidence>
<dbReference type="PANTHER" id="PTHR23073">
    <property type="entry name" value="26S PROTEASOME REGULATORY SUBUNIT"/>
    <property type="match status" value="1"/>
</dbReference>
<dbReference type="InterPro" id="IPR027417">
    <property type="entry name" value="P-loop_NTPase"/>
</dbReference>
<dbReference type="InterPro" id="IPR025662">
    <property type="entry name" value="Sigma_54_int_dom_ATP-bd_1"/>
</dbReference>
<dbReference type="Pfam" id="PF22977">
    <property type="entry name" value="WHD"/>
    <property type="match status" value="1"/>
</dbReference>
<evidence type="ECO:0000256" key="1">
    <source>
        <dbReference type="ARBA" id="ARBA00006914"/>
    </source>
</evidence>
<evidence type="ECO:0000313" key="6">
    <source>
        <dbReference type="EMBL" id="KAJ5071330.1"/>
    </source>
</evidence>
<dbReference type="InterPro" id="IPR054472">
    <property type="entry name" value="WHD"/>
</dbReference>
<keyword evidence="2" id="KW-0547">Nucleotide-binding</keyword>
<accession>A0A9Q0LHK2</accession>
<keyword evidence="7" id="KW-1185">Reference proteome</keyword>
<dbReference type="GO" id="GO:0016887">
    <property type="term" value="F:ATP hydrolysis activity"/>
    <property type="evidence" value="ECO:0007669"/>
    <property type="project" value="InterPro"/>
</dbReference>
<dbReference type="Proteomes" id="UP001149090">
    <property type="component" value="Unassembled WGS sequence"/>
</dbReference>
<dbReference type="SMART" id="SM00382">
    <property type="entry name" value="AAA"/>
    <property type="match status" value="2"/>
</dbReference>
<dbReference type="CDD" id="cd19481">
    <property type="entry name" value="RecA-like_protease"/>
    <property type="match status" value="2"/>
</dbReference>
<organism evidence="6 7">
    <name type="scientific">Anaeramoeba ignava</name>
    <name type="common">Anaerobic marine amoeba</name>
    <dbReference type="NCBI Taxonomy" id="1746090"/>
    <lineage>
        <taxon>Eukaryota</taxon>
        <taxon>Metamonada</taxon>
        <taxon>Anaeramoebidae</taxon>
        <taxon>Anaeramoeba</taxon>
    </lineage>
</organism>
<gene>
    <name evidence="6" type="ORF">M0811_10392</name>
</gene>
<evidence type="ECO:0000256" key="2">
    <source>
        <dbReference type="ARBA" id="ARBA00022741"/>
    </source>
</evidence>
<dbReference type="InterPro" id="IPR050221">
    <property type="entry name" value="26S_Proteasome_ATPase"/>
</dbReference>
<feature type="domain" description="AAA+ ATPase" evidence="5">
    <location>
        <begin position="532"/>
        <end position="667"/>
    </location>
</feature>
<comment type="caution">
    <text evidence="6">The sequence shown here is derived from an EMBL/GenBank/DDBJ whole genome shotgun (WGS) entry which is preliminary data.</text>
</comment>
<dbReference type="GO" id="GO:0005524">
    <property type="term" value="F:ATP binding"/>
    <property type="evidence" value="ECO:0007669"/>
    <property type="project" value="UniProtKB-KW"/>
</dbReference>
<dbReference type="OrthoDB" id="10042665at2759"/>
<dbReference type="Gene3D" id="3.40.50.300">
    <property type="entry name" value="P-loop containing nucleotide triphosphate hydrolases"/>
    <property type="match status" value="2"/>
</dbReference>
<dbReference type="Pfam" id="PF00004">
    <property type="entry name" value="AAA"/>
    <property type="match status" value="2"/>
</dbReference>
<feature type="compositionally biased region" description="Low complexity" evidence="4">
    <location>
        <begin position="24"/>
        <end position="36"/>
    </location>
</feature>
<sequence length="753" mass="85802">MDISQWISEEKIHEKKTVKTKNIEQTAQDKQAQEQQSFPDLKPYANDFEYLEDRFEMYANKLNLIQEKENESQTFYIDSVFHSQALVREFSAKDHSLRTKCEQRLKLTEKNGEWIPRMERLAESRKLTEFEKNVVLFLIGIKTSQKMLAVLNWRQVTVEMLLKMFCKNLKEQVMNRKYFYKSGSLVRDRIIQFSGSMLESSLNSMEVFVDRRMVDFVLGLDTEMEELIEGSHLYTSTVKMDHVVLREEDKRLVLKTVTNYDHFAKCRKRLGLDDAIANSGGLVLLFYGESGTGKTMMANALGNELGRKIMLINFPTLGKNTAGEIIQYIFREANLHNALLFFDECEGIFESRQKGQYNVNLLLTEIEKFDGIIVLATNRAFDLDEAMHRRIALALEFKKPDPLLRQQIWDAHLPKSIRYDSSVDLKALALKFELTGGFIKNAVLSALSIAVSRDGLENVTITQEDLERGAKLQLRAKLRMTDFHRRIVPQRGLSTLVLPPKTLQLVREIIDAEKSRLVLDSWGFDTSIGFQAGSTVLLCGPPGTGKTLATEAIAYEIGRPLKVINAAELVSKYVGQTSKNIDLLFTEAKNNDSVLVFDEAEGLFGTRHSAQKSSTDRYANIDVGLLLYHMEKFNGIVILCSNLVSAIDPAFFRRMRFVVDFPMPDQGLREILWKKLIPDSAPVLSDSIQFKLLASSFEFSGGNIHNSIIRAASKVALRPRDSQTITTDDLFQAAQKELEKISKNIDKNQSYIK</sequence>
<dbReference type="EMBL" id="JAPDFW010000089">
    <property type="protein sequence ID" value="KAJ5071330.1"/>
    <property type="molecule type" value="Genomic_DNA"/>
</dbReference>
<evidence type="ECO:0000313" key="7">
    <source>
        <dbReference type="Proteomes" id="UP001149090"/>
    </source>
</evidence>
<feature type="domain" description="AAA+ ATPase" evidence="5">
    <location>
        <begin position="280"/>
        <end position="401"/>
    </location>
</feature>
<dbReference type="OMA" id="EWIPRME"/>
<dbReference type="InterPro" id="IPR003593">
    <property type="entry name" value="AAA+_ATPase"/>
</dbReference>
<feature type="region of interest" description="Disordered" evidence="4">
    <location>
        <begin position="18"/>
        <end position="38"/>
    </location>
</feature>
<reference evidence="6" key="1">
    <citation type="submission" date="2022-10" db="EMBL/GenBank/DDBJ databases">
        <title>Novel sulphate-reducing endosymbionts in the free-living metamonad Anaeramoeba.</title>
        <authorList>
            <person name="Jerlstrom-Hultqvist J."/>
            <person name="Cepicka I."/>
            <person name="Gallot-Lavallee L."/>
            <person name="Salas-Leiva D."/>
            <person name="Curtis B.A."/>
            <person name="Zahonova K."/>
            <person name="Pipaliya S."/>
            <person name="Dacks J."/>
            <person name="Roger A.J."/>
        </authorList>
    </citation>
    <scope>NUCLEOTIDE SEQUENCE</scope>
    <source>
        <strain evidence="6">BMAN</strain>
    </source>
</reference>
<comment type="similarity">
    <text evidence="1">Belongs to the AAA ATPase family.</text>
</comment>
<dbReference type="InterPro" id="IPR003959">
    <property type="entry name" value="ATPase_AAA_core"/>
</dbReference>
<evidence type="ECO:0000256" key="4">
    <source>
        <dbReference type="SAM" id="MobiDB-lite"/>
    </source>
</evidence>